<reference evidence="1 2" key="1">
    <citation type="journal article" date="2020" name="Mol. Biol. Evol.">
        <title>Distinct Expression and Methylation Patterns for Genes with Different Fates following a Single Whole-Genome Duplication in Flowering Plants.</title>
        <authorList>
            <person name="Shi T."/>
            <person name="Rahmani R.S."/>
            <person name="Gugger P.F."/>
            <person name="Wang M."/>
            <person name="Li H."/>
            <person name="Zhang Y."/>
            <person name="Li Z."/>
            <person name="Wang Q."/>
            <person name="Van de Peer Y."/>
            <person name="Marchal K."/>
            <person name="Chen J."/>
        </authorList>
    </citation>
    <scope>NUCLEOTIDE SEQUENCE [LARGE SCALE GENOMIC DNA]</scope>
    <source>
        <tissue evidence="1">Leaf</tissue>
    </source>
</reference>
<accession>A0A822ZW96</accession>
<gene>
    <name evidence="1" type="ORF">HUJ06_019104</name>
</gene>
<keyword evidence="2" id="KW-1185">Reference proteome</keyword>
<organism evidence="1 2">
    <name type="scientific">Nelumbo nucifera</name>
    <name type="common">Sacred lotus</name>
    <dbReference type="NCBI Taxonomy" id="4432"/>
    <lineage>
        <taxon>Eukaryota</taxon>
        <taxon>Viridiplantae</taxon>
        <taxon>Streptophyta</taxon>
        <taxon>Embryophyta</taxon>
        <taxon>Tracheophyta</taxon>
        <taxon>Spermatophyta</taxon>
        <taxon>Magnoliopsida</taxon>
        <taxon>Proteales</taxon>
        <taxon>Nelumbonaceae</taxon>
        <taxon>Nelumbo</taxon>
    </lineage>
</organism>
<dbReference type="Proteomes" id="UP000607653">
    <property type="component" value="Unassembled WGS sequence"/>
</dbReference>
<evidence type="ECO:0000313" key="2">
    <source>
        <dbReference type="Proteomes" id="UP000607653"/>
    </source>
</evidence>
<proteinExistence type="predicted"/>
<comment type="caution">
    <text evidence="1">The sequence shown here is derived from an EMBL/GenBank/DDBJ whole genome shotgun (WGS) entry which is preliminary data.</text>
</comment>
<name>A0A822ZW96_NELNU</name>
<evidence type="ECO:0000313" key="1">
    <source>
        <dbReference type="EMBL" id="DAD49167.1"/>
    </source>
</evidence>
<sequence>MADYKRKEICRCSLLLTVVDEALLRKEIWTTVAGRRDSPSVNVGCGRRRSSVVATAGRQSCCWSMKRKAGTWKGY</sequence>
<dbReference type="EMBL" id="DUZY01000008">
    <property type="protein sequence ID" value="DAD49167.1"/>
    <property type="molecule type" value="Genomic_DNA"/>
</dbReference>
<dbReference type="AlphaFoldDB" id="A0A822ZW96"/>
<protein>
    <submittedName>
        <fullName evidence="1">Uncharacterized protein</fullName>
    </submittedName>
</protein>